<dbReference type="PANTHER" id="PTHR31635">
    <property type="entry name" value="REVERSE TRANSCRIPTASE DOMAIN-CONTAINING PROTEIN-RELATED"/>
    <property type="match status" value="1"/>
</dbReference>
<gene>
    <name evidence="2" type="ORF">LTRI10_LOCUS41123</name>
</gene>
<dbReference type="PROSITE" id="PS50878">
    <property type="entry name" value="RT_POL"/>
    <property type="match status" value="1"/>
</dbReference>
<dbReference type="SUPFAM" id="SSF56672">
    <property type="entry name" value="DNA/RNA polymerases"/>
    <property type="match status" value="1"/>
</dbReference>
<accession>A0AAV2FRV6</accession>
<dbReference type="CDD" id="cd01650">
    <property type="entry name" value="RT_nLTR_like"/>
    <property type="match status" value="1"/>
</dbReference>
<evidence type="ECO:0000313" key="3">
    <source>
        <dbReference type="Proteomes" id="UP001497516"/>
    </source>
</evidence>
<organism evidence="2 3">
    <name type="scientific">Linum trigynum</name>
    <dbReference type="NCBI Taxonomy" id="586398"/>
    <lineage>
        <taxon>Eukaryota</taxon>
        <taxon>Viridiplantae</taxon>
        <taxon>Streptophyta</taxon>
        <taxon>Embryophyta</taxon>
        <taxon>Tracheophyta</taxon>
        <taxon>Spermatophyta</taxon>
        <taxon>Magnoliopsida</taxon>
        <taxon>eudicotyledons</taxon>
        <taxon>Gunneridae</taxon>
        <taxon>Pentapetalae</taxon>
        <taxon>rosids</taxon>
        <taxon>fabids</taxon>
        <taxon>Malpighiales</taxon>
        <taxon>Linaceae</taxon>
        <taxon>Linum</taxon>
    </lineage>
</organism>
<dbReference type="Proteomes" id="UP001497516">
    <property type="component" value="Chromosome 7"/>
</dbReference>
<keyword evidence="3" id="KW-1185">Reference proteome</keyword>
<dbReference type="AlphaFoldDB" id="A0AAV2FRV6"/>
<dbReference type="InterPro" id="IPR043502">
    <property type="entry name" value="DNA/RNA_pol_sf"/>
</dbReference>
<sequence>MLGHSRSAVVEFVQGCWREPERVKEVNATIVALIPKIPRPTTIQQYRPISLCNVAYKVIMKCLAEKLKPLMTQLVHETQTSFVSWRQITDKISILREVVHSMRAKTGKVGWMTLKIDLAKAYDRIKWSFVRDTLVAAKVPQDFIELTMSCITTASMQIQWNGGLTKEFRPSRGLHQGCPLSLYIFTLCMECLGQLVEAAVARGDWKPIRLSQRGPLLSHLFFADDLIFFGVSSMEQVQVISQCLQEFGAASG</sequence>
<dbReference type="PANTHER" id="PTHR31635:SF196">
    <property type="entry name" value="REVERSE TRANSCRIPTASE DOMAIN-CONTAINING PROTEIN-RELATED"/>
    <property type="match status" value="1"/>
</dbReference>
<feature type="domain" description="Reverse transcriptase" evidence="1">
    <location>
        <begin position="18"/>
        <end position="252"/>
    </location>
</feature>
<dbReference type="InterPro" id="IPR000477">
    <property type="entry name" value="RT_dom"/>
</dbReference>
<protein>
    <recommendedName>
        <fullName evidence="1">Reverse transcriptase domain-containing protein</fullName>
    </recommendedName>
</protein>
<proteinExistence type="predicted"/>
<evidence type="ECO:0000259" key="1">
    <source>
        <dbReference type="PROSITE" id="PS50878"/>
    </source>
</evidence>
<evidence type="ECO:0000313" key="2">
    <source>
        <dbReference type="EMBL" id="CAL1401040.1"/>
    </source>
</evidence>
<dbReference type="EMBL" id="OZ034820">
    <property type="protein sequence ID" value="CAL1401040.1"/>
    <property type="molecule type" value="Genomic_DNA"/>
</dbReference>
<name>A0AAV2FRV6_9ROSI</name>
<dbReference type="Pfam" id="PF00078">
    <property type="entry name" value="RVT_1"/>
    <property type="match status" value="1"/>
</dbReference>
<reference evidence="2 3" key="1">
    <citation type="submission" date="2024-04" db="EMBL/GenBank/DDBJ databases">
        <authorList>
            <person name="Fracassetti M."/>
        </authorList>
    </citation>
    <scope>NUCLEOTIDE SEQUENCE [LARGE SCALE GENOMIC DNA]</scope>
</reference>